<keyword evidence="2" id="KW-1185">Reference proteome</keyword>
<gene>
    <name evidence="1" type="ORF">Pmani_006940</name>
</gene>
<dbReference type="AlphaFoldDB" id="A0AAE1QBJ7"/>
<accession>A0AAE1QBJ7</accession>
<proteinExistence type="predicted"/>
<protein>
    <submittedName>
        <fullName evidence="1">Uncharacterized protein</fullName>
    </submittedName>
</protein>
<dbReference type="Proteomes" id="UP001292094">
    <property type="component" value="Unassembled WGS sequence"/>
</dbReference>
<dbReference type="EMBL" id="JAWZYT010000528">
    <property type="protein sequence ID" value="KAK4322297.1"/>
    <property type="molecule type" value="Genomic_DNA"/>
</dbReference>
<evidence type="ECO:0000313" key="2">
    <source>
        <dbReference type="Proteomes" id="UP001292094"/>
    </source>
</evidence>
<comment type="caution">
    <text evidence="1">The sequence shown here is derived from an EMBL/GenBank/DDBJ whole genome shotgun (WGS) entry which is preliminary data.</text>
</comment>
<evidence type="ECO:0000313" key="1">
    <source>
        <dbReference type="EMBL" id="KAK4322297.1"/>
    </source>
</evidence>
<sequence>MVVVVVSGVGSGDKVLERMASNSNQCGRGLVSGGWGKMTNAYFTLSGDKYFEECSTDIEEILHLQGNLVVSVSVHARQVPSEYQRTSCPASQLEEISMEKRFSKTPMEDHAYIPFKHASAVFRRTIHSAKRASWSSYLSSITQDTPIPQFWSHIKKIAGKHSLPMARFYTPMPGHYETLIKAEILGRHFSRVSEGSNLPPVFQSLKWHSE</sequence>
<name>A0AAE1QBJ7_9EUCA</name>
<reference evidence="1" key="1">
    <citation type="submission" date="2023-11" db="EMBL/GenBank/DDBJ databases">
        <title>Genome assemblies of two species of porcelain crab, Petrolisthes cinctipes and Petrolisthes manimaculis (Anomura: Porcellanidae).</title>
        <authorList>
            <person name="Angst P."/>
        </authorList>
    </citation>
    <scope>NUCLEOTIDE SEQUENCE</scope>
    <source>
        <strain evidence="1">PB745_02</strain>
        <tissue evidence="1">Gill</tissue>
    </source>
</reference>
<organism evidence="1 2">
    <name type="scientific">Petrolisthes manimaculis</name>
    <dbReference type="NCBI Taxonomy" id="1843537"/>
    <lineage>
        <taxon>Eukaryota</taxon>
        <taxon>Metazoa</taxon>
        <taxon>Ecdysozoa</taxon>
        <taxon>Arthropoda</taxon>
        <taxon>Crustacea</taxon>
        <taxon>Multicrustacea</taxon>
        <taxon>Malacostraca</taxon>
        <taxon>Eumalacostraca</taxon>
        <taxon>Eucarida</taxon>
        <taxon>Decapoda</taxon>
        <taxon>Pleocyemata</taxon>
        <taxon>Anomura</taxon>
        <taxon>Galatheoidea</taxon>
        <taxon>Porcellanidae</taxon>
        <taxon>Petrolisthes</taxon>
    </lineage>
</organism>